<dbReference type="Proteomes" id="UP000239720">
    <property type="component" value="Unassembled WGS sequence"/>
</dbReference>
<dbReference type="Proteomes" id="UP000233534">
    <property type="component" value="Chromosome"/>
</dbReference>
<gene>
    <name evidence="2" type="ORF">B9R14_09800</name>
    <name evidence="1" type="ORF">HVS_05255</name>
</gene>
<dbReference type="RefSeq" id="WP_101299873.1">
    <property type="nucleotide sequence ID" value="NZ_CP025197.1"/>
</dbReference>
<dbReference type="EMBL" id="NEMB01000003">
    <property type="protein sequence ID" value="PQQ67001.1"/>
    <property type="molecule type" value="Genomic_DNA"/>
</dbReference>
<evidence type="ECO:0000313" key="2">
    <source>
        <dbReference type="EMBL" id="PQQ67001.1"/>
    </source>
</evidence>
<name>A0A2K9DZP6_9FIRM</name>
<sequence>MQDICNSRLDWNVSRIDSVYQIEMLDVKDLGNYIYHHLLPELQKSYKHAKPYLSASSRKNVYSIKKLLADLIENQDHVQISNHEDYGSEFFTKHEALFLLSETLNVIQFFAAIVKEKCKDTYWNSDCKVIFQTIMKLTQVLRKDIDHLIEFE</sequence>
<evidence type="ECO:0000313" key="4">
    <source>
        <dbReference type="Proteomes" id="UP000239720"/>
    </source>
</evidence>
<proteinExistence type="predicted"/>
<evidence type="ECO:0000313" key="1">
    <source>
        <dbReference type="EMBL" id="AUG56982.1"/>
    </source>
</evidence>
<dbReference type="AlphaFoldDB" id="A0A2K9DZP6"/>
<dbReference type="OrthoDB" id="2082771at2"/>
<dbReference type="EMBL" id="CP025197">
    <property type="protein sequence ID" value="AUG56982.1"/>
    <property type="molecule type" value="Genomic_DNA"/>
</dbReference>
<accession>A0A2K9DZP6</accession>
<organism evidence="1 3">
    <name type="scientific">Acetivibrio saccincola</name>
    <dbReference type="NCBI Taxonomy" id="1677857"/>
    <lineage>
        <taxon>Bacteria</taxon>
        <taxon>Bacillati</taxon>
        <taxon>Bacillota</taxon>
        <taxon>Clostridia</taxon>
        <taxon>Eubacteriales</taxon>
        <taxon>Oscillospiraceae</taxon>
        <taxon>Acetivibrio</taxon>
    </lineage>
</organism>
<reference evidence="1" key="1">
    <citation type="submission" date="2017-12" db="EMBL/GenBank/DDBJ databases">
        <title>Complete genome sequence of Herbivorax saccincola GGR1, a novel Cellulosome-producing hydrolytic bacterium in a thermophilic biogas plant, established by Illumina and Nanopore MinION sequencing.</title>
        <authorList>
            <person name="Pechtl A."/>
            <person name="Ruckert C."/>
            <person name="Koeck D.E."/>
            <person name="Maus I."/>
            <person name="Winkler A."/>
            <person name="Kalinowski J."/>
            <person name="Puhler A."/>
            <person name="Schwarz W.W."/>
            <person name="Zverlov V.V."/>
            <person name="Schluter A."/>
            <person name="Liebl W."/>
        </authorList>
    </citation>
    <scope>NUCLEOTIDE SEQUENCE [LARGE SCALE GENOMIC DNA]</scope>
    <source>
        <strain evidence="1">GGR1</strain>
    </source>
</reference>
<protein>
    <submittedName>
        <fullName evidence="1">Uncharacterized protein</fullName>
    </submittedName>
</protein>
<keyword evidence="3" id="KW-1185">Reference proteome</keyword>
<evidence type="ECO:0000313" key="3">
    <source>
        <dbReference type="Proteomes" id="UP000233534"/>
    </source>
</evidence>
<dbReference type="KEGG" id="hsc:HVS_05255"/>
<reference evidence="2 4" key="2">
    <citation type="journal article" date="2018" name="Syst. Appl. Microbiol.">
        <title>Characterization and high-quality draft genome sequence of Herbivorax saccincola A7, an anaerobic, alkaliphilic, thermophilic, cellulolytic, and xylanolytic bacterium.</title>
        <authorList>
            <person name="Aikawa S."/>
            <person name="Baramee S."/>
            <person name="Sermsathanaswadi J."/>
            <person name="Thianheng P."/>
            <person name="Tachaapaikoon C."/>
            <person name="Shikata A."/>
            <person name="Waeonukul R."/>
            <person name="Pason P."/>
            <person name="Ratanakhanokchai K."/>
            <person name="Kosugi A."/>
        </authorList>
    </citation>
    <scope>NUCLEOTIDE SEQUENCE [LARGE SCALE GENOMIC DNA]</scope>
    <source>
        <strain evidence="2 4">A7</strain>
    </source>
</reference>